<evidence type="ECO:0000313" key="6">
    <source>
        <dbReference type="Proteomes" id="UP000823910"/>
    </source>
</evidence>
<dbReference type="Pfam" id="PF18050">
    <property type="entry name" value="Cyclophil_like2"/>
    <property type="match status" value="1"/>
</dbReference>
<sequence length="412" mass="42686">MKKILSLMLVLTMFSSLTACAGSGGQAETSSRAAETAAESGAESSGAAAESAEETPETAAAEPPAEADEAAAAEAGTEAPESGTDSAQSGNILVAYFSWADNAILDENVDAMSSPSVLSPGNVEQLAGWVQEETGGDLFSIRVTDPYPSDWDACLERANEERGNGARPELVENVADMEAYDTIFLGYPNWWYGVPMALLTFLEQNDFSGKQIYLFCSHGTGGLANSVEIITEAVPDAVISDSIFDCYEEDAPSSEEAVKVWAAGLGIAGADSAGGAENTAEEAGAGSAVSEQPAAQAEAAAADRLAVRCGDIEVIYELNDSPAAASLAAQLPLTLEVEDYSTNEKIFYPPQELDTSDTPAAEGGAGTLAYYAPWGDVVMFYGDYSANSSLYELGEAVSGADQGGGKCRPLVV</sequence>
<feature type="domain" description="Cyclophilin-like" evidence="4">
    <location>
        <begin position="309"/>
        <end position="400"/>
    </location>
</feature>
<dbReference type="InterPro" id="IPR008254">
    <property type="entry name" value="Flavodoxin/NO_synth"/>
</dbReference>
<organism evidence="5 6">
    <name type="scientific">Candidatus Enterocloster excrementipullorum</name>
    <dbReference type="NCBI Taxonomy" id="2838559"/>
    <lineage>
        <taxon>Bacteria</taxon>
        <taxon>Bacillati</taxon>
        <taxon>Bacillota</taxon>
        <taxon>Clostridia</taxon>
        <taxon>Lachnospirales</taxon>
        <taxon>Lachnospiraceae</taxon>
        <taxon>Enterocloster</taxon>
    </lineage>
</organism>
<reference evidence="5" key="2">
    <citation type="submission" date="2021-04" db="EMBL/GenBank/DDBJ databases">
        <authorList>
            <person name="Gilroy R."/>
        </authorList>
    </citation>
    <scope>NUCLEOTIDE SEQUENCE</scope>
    <source>
        <strain evidence="5">CHK180-15479</strain>
    </source>
</reference>
<evidence type="ECO:0008006" key="7">
    <source>
        <dbReference type="Google" id="ProtNLM"/>
    </source>
</evidence>
<feature type="region of interest" description="Disordered" evidence="1">
    <location>
        <begin position="22"/>
        <end position="87"/>
    </location>
</feature>
<name>A0A9D2MZF9_9FIRM</name>
<feature type="compositionally biased region" description="Low complexity" evidence="1">
    <location>
        <begin position="27"/>
        <end position="50"/>
    </location>
</feature>
<proteinExistence type="predicted"/>
<comment type="caution">
    <text evidence="5">The sequence shown here is derived from an EMBL/GenBank/DDBJ whole genome shotgun (WGS) entry which is preliminary data.</text>
</comment>
<feature type="domain" description="Flavodoxin-like" evidence="3">
    <location>
        <begin position="121"/>
        <end position="242"/>
    </location>
</feature>
<dbReference type="GO" id="GO:0016651">
    <property type="term" value="F:oxidoreductase activity, acting on NAD(P)H"/>
    <property type="evidence" value="ECO:0007669"/>
    <property type="project" value="UniProtKB-ARBA"/>
</dbReference>
<dbReference type="AlphaFoldDB" id="A0A9D2MZF9"/>
<evidence type="ECO:0000313" key="5">
    <source>
        <dbReference type="EMBL" id="HJC06209.1"/>
    </source>
</evidence>
<feature type="compositionally biased region" description="Low complexity" evidence="1">
    <location>
        <begin position="72"/>
        <end position="84"/>
    </location>
</feature>
<dbReference type="InterPro" id="IPR029039">
    <property type="entry name" value="Flavoprotein-like_sf"/>
</dbReference>
<dbReference type="InterPro" id="IPR029000">
    <property type="entry name" value="Cyclophilin-like_dom_sf"/>
</dbReference>
<dbReference type="EMBL" id="DWWT01000039">
    <property type="protein sequence ID" value="HJC06209.1"/>
    <property type="molecule type" value="Genomic_DNA"/>
</dbReference>
<evidence type="ECO:0000256" key="1">
    <source>
        <dbReference type="SAM" id="MobiDB-lite"/>
    </source>
</evidence>
<evidence type="ECO:0000259" key="4">
    <source>
        <dbReference type="Pfam" id="PF18050"/>
    </source>
</evidence>
<feature type="chain" id="PRO_5038350789" description="Flavodoxin-like domain-containing protein" evidence="2">
    <location>
        <begin position="22"/>
        <end position="412"/>
    </location>
</feature>
<reference evidence="5" key="1">
    <citation type="journal article" date="2021" name="PeerJ">
        <title>Extensive microbial diversity within the chicken gut microbiome revealed by metagenomics and culture.</title>
        <authorList>
            <person name="Gilroy R."/>
            <person name="Ravi A."/>
            <person name="Getino M."/>
            <person name="Pursley I."/>
            <person name="Horton D.L."/>
            <person name="Alikhan N.F."/>
            <person name="Baker D."/>
            <person name="Gharbi K."/>
            <person name="Hall N."/>
            <person name="Watson M."/>
            <person name="Adriaenssens E.M."/>
            <person name="Foster-Nyarko E."/>
            <person name="Jarju S."/>
            <person name="Secka A."/>
            <person name="Antonio M."/>
            <person name="Oren A."/>
            <person name="Chaudhuri R.R."/>
            <person name="La Ragione R."/>
            <person name="Hildebrand F."/>
            <person name="Pallen M.J."/>
        </authorList>
    </citation>
    <scope>NUCLEOTIDE SEQUENCE</scope>
    <source>
        <strain evidence="5">CHK180-15479</strain>
    </source>
</reference>
<accession>A0A9D2MZF9</accession>
<protein>
    <recommendedName>
        <fullName evidence="7">Flavodoxin-like domain-containing protein</fullName>
    </recommendedName>
</protein>
<evidence type="ECO:0000259" key="3">
    <source>
        <dbReference type="Pfam" id="PF12682"/>
    </source>
</evidence>
<dbReference type="Pfam" id="PF12682">
    <property type="entry name" value="Flavodoxin_4"/>
    <property type="match status" value="1"/>
</dbReference>
<dbReference type="InterPro" id="IPR041183">
    <property type="entry name" value="Cyclophilin-like"/>
</dbReference>
<dbReference type="PANTHER" id="PTHR39201:SF1">
    <property type="entry name" value="FLAVODOXIN-LIKE DOMAIN-CONTAINING PROTEIN"/>
    <property type="match status" value="1"/>
</dbReference>
<dbReference type="SUPFAM" id="SSF52218">
    <property type="entry name" value="Flavoproteins"/>
    <property type="match status" value="1"/>
</dbReference>
<dbReference type="Gene3D" id="2.40.100.20">
    <property type="match status" value="1"/>
</dbReference>
<evidence type="ECO:0000256" key="2">
    <source>
        <dbReference type="SAM" id="SignalP"/>
    </source>
</evidence>
<dbReference type="Proteomes" id="UP000823910">
    <property type="component" value="Unassembled WGS sequence"/>
</dbReference>
<dbReference type="PANTHER" id="PTHR39201">
    <property type="entry name" value="EXPORTED PROTEIN-RELATED"/>
    <property type="match status" value="1"/>
</dbReference>
<dbReference type="PROSITE" id="PS51257">
    <property type="entry name" value="PROKAR_LIPOPROTEIN"/>
    <property type="match status" value="1"/>
</dbReference>
<gene>
    <name evidence="5" type="ORF">H9704_08655</name>
</gene>
<keyword evidence="2" id="KW-0732">Signal</keyword>
<feature type="signal peptide" evidence="2">
    <location>
        <begin position="1"/>
        <end position="21"/>
    </location>
</feature>
<dbReference type="Gene3D" id="3.40.50.360">
    <property type="match status" value="1"/>
</dbReference>
<dbReference type="SUPFAM" id="SSF50891">
    <property type="entry name" value="Cyclophilin-like"/>
    <property type="match status" value="1"/>
</dbReference>
<dbReference type="GO" id="GO:0010181">
    <property type="term" value="F:FMN binding"/>
    <property type="evidence" value="ECO:0007669"/>
    <property type="project" value="InterPro"/>
</dbReference>